<dbReference type="Gene3D" id="3.60.40.10">
    <property type="entry name" value="PPM-type phosphatase domain"/>
    <property type="match status" value="1"/>
</dbReference>
<evidence type="ECO:0000259" key="3">
    <source>
        <dbReference type="PROSITE" id="PS50885"/>
    </source>
</evidence>
<dbReference type="SUPFAM" id="SSF158472">
    <property type="entry name" value="HAMP domain-like"/>
    <property type="match status" value="1"/>
</dbReference>
<dbReference type="CDD" id="cd06225">
    <property type="entry name" value="HAMP"/>
    <property type="match status" value="1"/>
</dbReference>
<dbReference type="KEGG" id="sbf:JCM31447_14330"/>
<dbReference type="InterPro" id="IPR036457">
    <property type="entry name" value="PPM-type-like_dom_sf"/>
</dbReference>
<dbReference type="AlphaFoldDB" id="A0A4P2VMB2"/>
<dbReference type="GO" id="GO:0016791">
    <property type="term" value="F:phosphatase activity"/>
    <property type="evidence" value="ECO:0007669"/>
    <property type="project" value="TreeGrafter"/>
</dbReference>
<evidence type="ECO:0000256" key="1">
    <source>
        <dbReference type="ARBA" id="ARBA00022801"/>
    </source>
</evidence>
<dbReference type="Pfam" id="PF00672">
    <property type="entry name" value="HAMP"/>
    <property type="match status" value="1"/>
</dbReference>
<dbReference type="RefSeq" id="WP_130607982.1">
    <property type="nucleotide sequence ID" value="NZ_AP019368.1"/>
</dbReference>
<dbReference type="PANTHER" id="PTHR43156:SF2">
    <property type="entry name" value="STAGE II SPORULATION PROTEIN E"/>
    <property type="match status" value="1"/>
</dbReference>
<keyword evidence="1" id="KW-0378">Hydrolase</keyword>
<feature type="domain" description="HAMP" evidence="3">
    <location>
        <begin position="209"/>
        <end position="261"/>
    </location>
</feature>
<dbReference type="SMART" id="SM00304">
    <property type="entry name" value="HAMP"/>
    <property type="match status" value="1"/>
</dbReference>
<feature type="transmembrane region" description="Helical" evidence="2">
    <location>
        <begin position="188"/>
        <end position="207"/>
    </location>
</feature>
<keyword evidence="2" id="KW-1133">Transmembrane helix</keyword>
<dbReference type="InterPro" id="IPR003660">
    <property type="entry name" value="HAMP_dom"/>
</dbReference>
<dbReference type="EMBL" id="AP019368">
    <property type="protein sequence ID" value="BBH52990.1"/>
    <property type="molecule type" value="Genomic_DNA"/>
</dbReference>
<evidence type="ECO:0000313" key="5">
    <source>
        <dbReference type="Proteomes" id="UP000291236"/>
    </source>
</evidence>
<dbReference type="InterPro" id="IPR001932">
    <property type="entry name" value="PPM-type_phosphatase-like_dom"/>
</dbReference>
<dbReference type="OrthoDB" id="974992at2"/>
<protein>
    <recommendedName>
        <fullName evidence="3">HAMP domain-containing protein</fullName>
    </recommendedName>
</protein>
<keyword evidence="2" id="KW-0472">Membrane</keyword>
<dbReference type="GO" id="GO:0016020">
    <property type="term" value="C:membrane"/>
    <property type="evidence" value="ECO:0007669"/>
    <property type="project" value="InterPro"/>
</dbReference>
<proteinExistence type="predicted"/>
<dbReference type="PROSITE" id="PS50885">
    <property type="entry name" value="HAMP"/>
    <property type="match status" value="1"/>
</dbReference>
<feature type="transmembrane region" description="Helical" evidence="2">
    <location>
        <begin position="6"/>
        <end position="25"/>
    </location>
</feature>
<dbReference type="GO" id="GO:0007165">
    <property type="term" value="P:signal transduction"/>
    <property type="evidence" value="ECO:0007669"/>
    <property type="project" value="InterPro"/>
</dbReference>
<dbReference type="PANTHER" id="PTHR43156">
    <property type="entry name" value="STAGE II SPORULATION PROTEIN E-RELATED"/>
    <property type="match status" value="1"/>
</dbReference>
<organism evidence="4 5">
    <name type="scientific">Fluviispira sanaruensis</name>
    <dbReference type="NCBI Taxonomy" id="2493639"/>
    <lineage>
        <taxon>Bacteria</taxon>
        <taxon>Pseudomonadati</taxon>
        <taxon>Bdellovibrionota</taxon>
        <taxon>Oligoflexia</taxon>
        <taxon>Silvanigrellales</taxon>
        <taxon>Silvanigrellaceae</taxon>
        <taxon>Fluviispira</taxon>
    </lineage>
</organism>
<dbReference type="Proteomes" id="UP000291236">
    <property type="component" value="Chromosome"/>
</dbReference>
<reference evidence="4 5" key="1">
    <citation type="submission" date="2018-12" db="EMBL/GenBank/DDBJ databases">
        <title>Rubrispira sanarue gen. nov., sp., nov., a member of the order Silvanigrellales, isolated from a brackish lake in Hamamatsu Japan.</title>
        <authorList>
            <person name="Maejima Y."/>
            <person name="Iino T."/>
            <person name="Muraguchi Y."/>
            <person name="Fukuda K."/>
            <person name="Nojiri H."/>
            <person name="Ohkuma M."/>
            <person name="Moriuchi R."/>
            <person name="Dohra H."/>
            <person name="Kimbara K."/>
            <person name="Shintani M."/>
        </authorList>
    </citation>
    <scope>NUCLEOTIDE SEQUENCE [LARGE SCALE GENOMIC DNA]</scope>
    <source>
        <strain evidence="4 5">RF1110005</strain>
    </source>
</reference>
<evidence type="ECO:0000313" key="4">
    <source>
        <dbReference type="EMBL" id="BBH52990.1"/>
    </source>
</evidence>
<dbReference type="Pfam" id="PF07228">
    <property type="entry name" value="SpoIIE"/>
    <property type="match status" value="1"/>
</dbReference>
<gene>
    <name evidence="4" type="ORF">JCM31447_14330</name>
</gene>
<sequence>MKLAPKIIILLLAVTFGVMTIYSIIQIKNMEQELIKDAKENHSLMLSNSLGFLSKSLWELDKDISIRGMKPLFETGTVNNILIFDYTGSLFNGLYRKNNEIEVIDPQSIQKVYNIDTSKINSKKMPFTLIPSKLLYKPEKLTDTTYEIVGSLWWKETEFSEPRFLGLAIMHFSTEFIAVRLNEQKIGFVYLTIGLCVSIILLTYAYLEIEIISPIRKLMIASLNVASGVFTKIKTTKGKDEINKLTENFNYMIVKIENSLSLIRGLSEASQEIVKCKDLQEISNIYSNYCQKLILAKKVSVWLDTSNALSNAARGMRRLSDDKELEQNDPILKLILTSVEEFHDKFDNLKKDEKNNKIVIPLLNSKGVMLGLIEIEFSLSEFKYGEEENRIVKGLGVSLSTAIENYWHVLKEKERANIERDFELASAVQDSILSNDIPDSLHFDFSTFYKTASQCGGDWYGVYEVAPDKILVLFGDVTGHGTPAALITAVTRGAADIIKQFIISGSMKVDEKLPGYVLEFINECITETGRKTYYMTMVSALIDFSSNQIIAASAGHTPPALITMNLGQPEVKYIYPKLGSRLGYEKGSKYETQAFPFLPGEQIIFYTDGIIEGENSSAKEYGMKKFKQSMKNHCANKPDLFIKSIINDAYLFFEGIPQKDDIALMIIRFLTEQEKELKKETQNPKMRAA</sequence>
<dbReference type="Gene3D" id="6.10.340.10">
    <property type="match status" value="1"/>
</dbReference>
<dbReference type="InterPro" id="IPR052016">
    <property type="entry name" value="Bact_Sigma-Reg"/>
</dbReference>
<name>A0A4P2VMB2_FLUSA</name>
<evidence type="ECO:0000256" key="2">
    <source>
        <dbReference type="SAM" id="Phobius"/>
    </source>
</evidence>
<keyword evidence="2" id="KW-0812">Transmembrane</keyword>
<accession>A0A4P2VMB2</accession>
<keyword evidence="5" id="KW-1185">Reference proteome</keyword>
<dbReference type="SMART" id="SM00331">
    <property type="entry name" value="PP2C_SIG"/>
    <property type="match status" value="1"/>
</dbReference>